<accession>A0ABT7C6J6</accession>
<gene>
    <name evidence="2" type="ORF">C7K25_04980</name>
</gene>
<reference evidence="2" key="1">
    <citation type="submission" date="2018-03" db="EMBL/GenBank/DDBJ databases">
        <authorList>
            <person name="Nunes O.C."/>
            <person name="Lopes A.R."/>
            <person name="Froufe H."/>
            <person name="Munoz-Merida A."/>
            <person name="Barroso C."/>
            <person name="Egas C."/>
        </authorList>
    </citation>
    <scope>NUCLEOTIDE SEQUENCE</scope>
    <source>
        <strain evidence="2">ON4</strain>
    </source>
</reference>
<evidence type="ECO:0000313" key="2">
    <source>
        <dbReference type="EMBL" id="MDJ1370723.1"/>
    </source>
</evidence>
<reference evidence="2" key="2">
    <citation type="journal article" date="2022" name="Sci. Rep.">
        <title>In silico prediction of the enzymes involved in the degradation of the herbicide molinate by Gulosibacter molinativorax ON4T.</title>
        <authorList>
            <person name="Lopes A.R."/>
            <person name="Bunin E."/>
            <person name="Viana A.T."/>
            <person name="Froufe H."/>
            <person name="Munoz-Merida A."/>
            <person name="Pinho D."/>
            <person name="Figueiredo J."/>
            <person name="Barroso C."/>
            <person name="Vaz-Moreira I."/>
            <person name="Bellanger X."/>
            <person name="Egas C."/>
            <person name="Nunes O.C."/>
        </authorList>
    </citation>
    <scope>NUCLEOTIDE SEQUENCE</scope>
    <source>
        <strain evidence="2">ON4</strain>
    </source>
</reference>
<name>A0ABT7C6J6_9MICO</name>
<organism evidence="2 3">
    <name type="scientific">Gulosibacter molinativorax</name>
    <dbReference type="NCBI Taxonomy" id="256821"/>
    <lineage>
        <taxon>Bacteria</taxon>
        <taxon>Bacillati</taxon>
        <taxon>Actinomycetota</taxon>
        <taxon>Actinomycetes</taxon>
        <taxon>Micrococcales</taxon>
        <taxon>Microbacteriaceae</taxon>
        <taxon>Gulosibacter</taxon>
    </lineage>
</organism>
<proteinExistence type="predicted"/>
<dbReference type="EMBL" id="PXVD01000006">
    <property type="protein sequence ID" value="MDJ1370723.1"/>
    <property type="molecule type" value="Genomic_DNA"/>
</dbReference>
<comment type="caution">
    <text evidence="2">The sequence shown here is derived from an EMBL/GenBank/DDBJ whole genome shotgun (WGS) entry which is preliminary data.</text>
</comment>
<evidence type="ECO:0008006" key="4">
    <source>
        <dbReference type="Google" id="ProtNLM"/>
    </source>
</evidence>
<evidence type="ECO:0000313" key="3">
    <source>
        <dbReference type="Proteomes" id="UP001170379"/>
    </source>
</evidence>
<sequence>MGNPNVTIDGPKNEIPKNEAPSSTVSSEALRIGVRPIPTTEPDLNDAVVALIDAQLAESDARLPAPTRERVRATVAAHPDIAEIVVDVSDAVIPIALDEAPQPGSAEDEPGDAAGAPRPEIAARVEAVAGRVRLTGKPIHLESLPVTVAVDAKNLAVDWVEDVDGVLWFDAGRKRPGFQADGELQFDIDDARAMFRAMADAMAKEAQGRVKEVDFDVDIERPMGGEQLVTLTGTLDGGCKFIGLRVSAHVVAALHNASAKVTVRDFSLKTSNPFAKLALFVFRKRIREWASTPFDLIPDLPEDYRVDALELRTRGRAVTATLRIR</sequence>
<protein>
    <recommendedName>
        <fullName evidence="4">DUF2993 domain-containing protein</fullName>
    </recommendedName>
</protein>
<keyword evidence="3" id="KW-1185">Reference proteome</keyword>
<feature type="region of interest" description="Disordered" evidence="1">
    <location>
        <begin position="1"/>
        <end position="27"/>
    </location>
</feature>
<dbReference type="Proteomes" id="UP001170379">
    <property type="component" value="Unassembled WGS sequence"/>
</dbReference>
<evidence type="ECO:0000256" key="1">
    <source>
        <dbReference type="SAM" id="MobiDB-lite"/>
    </source>
</evidence>